<evidence type="ECO:0000313" key="1">
    <source>
        <dbReference type="EMBL" id="KAI7995124.1"/>
    </source>
</evidence>
<sequence>MASIDLFGGVSMNQSSRTNVKDLVTHDFLVVFTVIRLQFVEIVNQNSIAFQLSFSELFHQLGVPVWGPNVVRKRRSDHGDRIGKTRNQKGFVVGLNIEVRRVGFSHGVLEGHSEDAGGMEDDSRDSEFDSKVGGPRVEHVGEDAIGGVVGDEFLHFVLEEVHAVMEFGGFGDVFVVEVVFVAFGEADFFRREGEGVGGDGAAAGDVLVDGFLENGGVGRGGDDGDTVAAGGEEAGHFEEWDQMSRC</sequence>
<evidence type="ECO:0000313" key="2">
    <source>
        <dbReference type="Proteomes" id="UP001060215"/>
    </source>
</evidence>
<dbReference type="Proteomes" id="UP001060215">
    <property type="component" value="Chromosome 12"/>
</dbReference>
<organism evidence="1 2">
    <name type="scientific">Camellia lanceoleosa</name>
    <dbReference type="NCBI Taxonomy" id="1840588"/>
    <lineage>
        <taxon>Eukaryota</taxon>
        <taxon>Viridiplantae</taxon>
        <taxon>Streptophyta</taxon>
        <taxon>Embryophyta</taxon>
        <taxon>Tracheophyta</taxon>
        <taxon>Spermatophyta</taxon>
        <taxon>Magnoliopsida</taxon>
        <taxon>eudicotyledons</taxon>
        <taxon>Gunneridae</taxon>
        <taxon>Pentapetalae</taxon>
        <taxon>asterids</taxon>
        <taxon>Ericales</taxon>
        <taxon>Theaceae</taxon>
        <taxon>Camellia</taxon>
    </lineage>
</organism>
<name>A0ACC0G2J9_9ERIC</name>
<protein>
    <submittedName>
        <fullName evidence="1">Uncharacterized protein</fullName>
    </submittedName>
</protein>
<dbReference type="EMBL" id="CM045769">
    <property type="protein sequence ID" value="KAI7995124.1"/>
    <property type="molecule type" value="Genomic_DNA"/>
</dbReference>
<accession>A0ACC0G2J9</accession>
<reference evidence="1 2" key="1">
    <citation type="journal article" date="2022" name="Plant J.">
        <title>Chromosome-level genome of Camellia lanceoleosa provides a valuable resource for understanding genome evolution and self-incompatibility.</title>
        <authorList>
            <person name="Gong W."/>
            <person name="Xiao S."/>
            <person name="Wang L."/>
            <person name="Liao Z."/>
            <person name="Chang Y."/>
            <person name="Mo W."/>
            <person name="Hu G."/>
            <person name="Li W."/>
            <person name="Zhao G."/>
            <person name="Zhu H."/>
            <person name="Hu X."/>
            <person name="Ji K."/>
            <person name="Xiang X."/>
            <person name="Song Q."/>
            <person name="Yuan D."/>
            <person name="Jin S."/>
            <person name="Zhang L."/>
        </authorList>
    </citation>
    <scope>NUCLEOTIDE SEQUENCE [LARGE SCALE GENOMIC DNA]</scope>
    <source>
        <strain evidence="1">SQ_2022a</strain>
    </source>
</reference>
<keyword evidence="2" id="KW-1185">Reference proteome</keyword>
<proteinExistence type="predicted"/>
<comment type="caution">
    <text evidence="1">The sequence shown here is derived from an EMBL/GenBank/DDBJ whole genome shotgun (WGS) entry which is preliminary data.</text>
</comment>
<gene>
    <name evidence="1" type="ORF">LOK49_LG11G02603</name>
</gene>